<accession>A0A220TYQ2</accession>
<gene>
    <name evidence="1" type="ORF">CFK37_02405</name>
</gene>
<dbReference type="EMBL" id="CP022315">
    <property type="protein sequence ID" value="ASK61124.1"/>
    <property type="molecule type" value="Genomic_DNA"/>
</dbReference>
<dbReference type="InterPro" id="IPR019593">
    <property type="entry name" value="Spore_coat_protein_Z/Y"/>
</dbReference>
<dbReference type="Pfam" id="PF10612">
    <property type="entry name" value="Spore-coat_CotZ"/>
    <property type="match status" value="1"/>
</dbReference>
<dbReference type="RefSeq" id="WP_089060401.1">
    <property type="nucleotide sequence ID" value="NZ_CP022315.1"/>
</dbReference>
<evidence type="ECO:0000313" key="1">
    <source>
        <dbReference type="EMBL" id="ASK61124.1"/>
    </source>
</evidence>
<dbReference type="KEGG" id="vil:CFK37_02405"/>
<keyword evidence="1" id="KW-0946">Virion</keyword>
<dbReference type="OrthoDB" id="1655185at2"/>
<dbReference type="Proteomes" id="UP000198312">
    <property type="component" value="Chromosome"/>
</dbReference>
<dbReference type="AlphaFoldDB" id="A0A220TYQ2"/>
<evidence type="ECO:0000313" key="2">
    <source>
        <dbReference type="Proteomes" id="UP000198312"/>
    </source>
</evidence>
<reference evidence="1 2" key="1">
    <citation type="submission" date="2017-07" db="EMBL/GenBank/DDBJ databases">
        <title>Virgibacillus sp. LM2416.</title>
        <authorList>
            <person name="Tak E.J."/>
            <person name="Bae J.-W."/>
        </authorList>
    </citation>
    <scope>NUCLEOTIDE SEQUENCE [LARGE SCALE GENOMIC DNA]</scope>
    <source>
        <strain evidence="1 2">LM2416</strain>
    </source>
</reference>
<sequence>MSKNKYRHRARPTCDKCTSDDCVCDVVRRIVKAQNEVGDNCCTSGCERSVRELLSGGRNHGPANTTIPFILYCKGTCKPFIGSGVFQASHGRGHRRFFECVETPVFRAKSFVKGSDCCVRLELLMPVNDECGCDCSCDTESSVCPFFPEDSPVTDFQATGICITVDLEHFVGITCLDPITPIPAYA</sequence>
<keyword evidence="2" id="KW-1185">Reference proteome</keyword>
<keyword evidence="1" id="KW-0167">Capsid protein</keyword>
<proteinExistence type="predicted"/>
<protein>
    <submittedName>
        <fullName evidence="1">Spore coat protein</fullName>
    </submittedName>
</protein>
<organism evidence="1 2">
    <name type="scientific">Virgibacillus phasianinus</name>
    <dbReference type="NCBI Taxonomy" id="2017483"/>
    <lineage>
        <taxon>Bacteria</taxon>
        <taxon>Bacillati</taxon>
        <taxon>Bacillota</taxon>
        <taxon>Bacilli</taxon>
        <taxon>Bacillales</taxon>
        <taxon>Bacillaceae</taxon>
        <taxon>Virgibacillus</taxon>
    </lineage>
</organism>
<name>A0A220TYQ2_9BACI</name>